<evidence type="ECO:0000313" key="2">
    <source>
        <dbReference type="Proteomes" id="UP001140502"/>
    </source>
</evidence>
<dbReference type="AlphaFoldDB" id="A0A9W8W5P5"/>
<dbReference type="EMBL" id="JAPEUR010000281">
    <property type="protein sequence ID" value="KAJ4312729.1"/>
    <property type="molecule type" value="Genomic_DNA"/>
</dbReference>
<reference evidence="1" key="1">
    <citation type="submission" date="2022-10" db="EMBL/GenBank/DDBJ databases">
        <title>Tapping the CABI collections for fungal endophytes: first genome assemblies for Collariella, Neodidymelliopsis, Ascochyta clinopodiicola, Didymella pomorum, Didymosphaeria variabile, Neocosmospora piperis and Neocucurbitaria cava.</title>
        <authorList>
            <person name="Hill R."/>
        </authorList>
    </citation>
    <scope>NUCLEOTIDE SEQUENCE</scope>
    <source>
        <strain evidence="1">IMI 366586</strain>
    </source>
</reference>
<keyword evidence="2" id="KW-1185">Reference proteome</keyword>
<name>A0A9W8W5P5_9HYPO</name>
<gene>
    <name evidence="1" type="ORF">N0V84_009791</name>
</gene>
<sequence length="71" mass="8080">MSGPNTGTPIYTVSIPKSEVGNDDRLSRALQDIMGSGIWWTFHATDEHYIISSYTEPEELKRALKEKLRQI</sequence>
<protein>
    <submittedName>
        <fullName evidence="1">Uncharacterized protein</fullName>
    </submittedName>
</protein>
<dbReference type="Proteomes" id="UP001140502">
    <property type="component" value="Unassembled WGS sequence"/>
</dbReference>
<evidence type="ECO:0000313" key="1">
    <source>
        <dbReference type="EMBL" id="KAJ4312729.1"/>
    </source>
</evidence>
<proteinExistence type="predicted"/>
<organism evidence="1 2">
    <name type="scientific">Fusarium piperis</name>
    <dbReference type="NCBI Taxonomy" id="1435070"/>
    <lineage>
        <taxon>Eukaryota</taxon>
        <taxon>Fungi</taxon>
        <taxon>Dikarya</taxon>
        <taxon>Ascomycota</taxon>
        <taxon>Pezizomycotina</taxon>
        <taxon>Sordariomycetes</taxon>
        <taxon>Hypocreomycetidae</taxon>
        <taxon>Hypocreales</taxon>
        <taxon>Nectriaceae</taxon>
        <taxon>Fusarium</taxon>
        <taxon>Fusarium solani species complex</taxon>
    </lineage>
</organism>
<comment type="caution">
    <text evidence="1">The sequence shown here is derived from an EMBL/GenBank/DDBJ whole genome shotgun (WGS) entry which is preliminary data.</text>
</comment>
<accession>A0A9W8W5P5</accession>
<dbReference type="OrthoDB" id="10315967at2759"/>